<dbReference type="PANTHER" id="PTHR43101:SF1">
    <property type="entry name" value="BETA-FRUCTOSIDASE"/>
    <property type="match status" value="1"/>
</dbReference>
<evidence type="ECO:0000313" key="7">
    <source>
        <dbReference type="EMBL" id="CCQ33196.1"/>
    </source>
</evidence>
<evidence type="ECO:0000256" key="3">
    <source>
        <dbReference type="ARBA" id="ARBA00022801"/>
    </source>
</evidence>
<keyword evidence="10" id="KW-1185">Reference proteome</keyword>
<evidence type="ECO:0000256" key="4">
    <source>
        <dbReference type="ARBA" id="ARBA00023295"/>
    </source>
</evidence>
<keyword evidence="4 7" id="KW-0326">Glycosidase</keyword>
<evidence type="ECO:0000256" key="1">
    <source>
        <dbReference type="ARBA" id="ARBA00009902"/>
    </source>
</evidence>
<dbReference type="eggNOG" id="arCOG08134">
    <property type="taxonomic scope" value="Archaea"/>
</dbReference>
<dbReference type="EMBL" id="HF571520">
    <property type="protein sequence ID" value="CCQ33196.1"/>
    <property type="molecule type" value="Genomic_DNA"/>
</dbReference>
<evidence type="ECO:0000313" key="8">
    <source>
        <dbReference type="EMBL" id="ERJ04907.1"/>
    </source>
</evidence>
<dbReference type="Gene3D" id="2.60.120.560">
    <property type="entry name" value="Exo-inulinase, domain 1"/>
    <property type="match status" value="1"/>
</dbReference>
<dbReference type="InterPro" id="IPR023296">
    <property type="entry name" value="Glyco_hydro_beta-prop_sf"/>
</dbReference>
<dbReference type="GeneID" id="23800383"/>
<keyword evidence="3 7" id="KW-0378">Hydrolase</keyword>
<dbReference type="AlphaFoldDB" id="S6D839"/>
<dbReference type="Gene3D" id="2.115.10.20">
    <property type="entry name" value="Glycosyl hydrolase domain, family 43"/>
    <property type="match status" value="1"/>
</dbReference>
<dbReference type="SUPFAM" id="SSF49899">
    <property type="entry name" value="Concanavalin A-like lectins/glucanases"/>
    <property type="match status" value="1"/>
</dbReference>
<dbReference type="InterPro" id="IPR013320">
    <property type="entry name" value="ConA-like_dom_sf"/>
</dbReference>
<protein>
    <recommendedName>
        <fullName evidence="2">beta-fructofuranosidase</fullName>
        <ecNumber evidence="2">3.2.1.26</ecNumber>
    </recommendedName>
</protein>
<dbReference type="EMBL" id="AFNT02000051">
    <property type="protein sequence ID" value="ERJ04907.1"/>
    <property type="molecule type" value="Genomic_DNA"/>
</dbReference>
<evidence type="ECO:0000313" key="9">
    <source>
        <dbReference type="Proteomes" id="UP000003861"/>
    </source>
</evidence>
<gene>
    <name evidence="8" type="ORF">HLRTI_003138</name>
    <name evidence="7" type="ORF">HTIA_1058</name>
</gene>
<dbReference type="InterPro" id="IPR029062">
    <property type="entry name" value="Class_I_gatase-like"/>
</dbReference>
<reference evidence="7 10" key="3">
    <citation type="journal article" date="2014" name="Environ. Microbiol.">
        <title>Halorhabdus tiamatea: proteogenomics and glycosidase activity measurements identify the first cultivated euryarchaeon from a deep-sea anoxic brine lake as potential polysaccharide degrader.</title>
        <authorList>
            <person name="Werner J."/>
            <person name="Ferrer M."/>
            <person name="Michel G."/>
            <person name="Mann A.J."/>
            <person name="Huang S."/>
            <person name="Juarez S."/>
            <person name="Ciordia S."/>
            <person name="Albar J.P."/>
            <person name="Alcaide M."/>
            <person name="La Cono V."/>
            <person name="Yakimov M.M."/>
            <person name="Antunes A."/>
            <person name="Taborda M."/>
            <person name="Da Costa M.S."/>
            <person name="Amann R.I."/>
            <person name="Gloeckner F.O."/>
            <person name="Golyshina O.V."/>
            <person name="Golyshin P.N."/>
            <person name="Teeling H."/>
        </authorList>
    </citation>
    <scope>NUCLEOTIDE SEQUENCE [LARGE SCALE GENOMIC DNA]</scope>
    <source>
        <strain evidence="10">SARL4B</strain>
        <strain evidence="7">Type strain: SARL4B</strain>
    </source>
</reference>
<dbReference type="Pfam" id="PF00251">
    <property type="entry name" value="Glyco_hydro_32N"/>
    <property type="match status" value="1"/>
</dbReference>
<dbReference type="SMART" id="SM00640">
    <property type="entry name" value="Glyco_32"/>
    <property type="match status" value="1"/>
</dbReference>
<dbReference type="SUPFAM" id="SSF75005">
    <property type="entry name" value="Arabinanase/levansucrase/invertase"/>
    <property type="match status" value="1"/>
</dbReference>
<sequence>MTIPVPEDITIGLLNDGSLSEEQAAYYRLLLQLGYKVETVLLEESNSDLATYDVLCWHRGETMDDFSNVGDEILTRIYDYVDAGGALLLTLNAVTAVGRLGIDARPPDDTPNGSQTESGLLVKKLHENHPIFDDLDTLRLTTQPGRDGLVGTCYQRFLPRDGNMLAGRRQNGEDRPRQKSMYEWEVGDGTVVGLGTDCWVDGVSSEPYLGALESLFDNVIEYLASSNPASPAAYPSDREDLDAMRTQLANGQHRPQYHLTAPANWLNDPNGLVKWDGEYHVFYQYNPEGPFHDTIHWGHAVSDDLVTWRDEPIALAPDPGSPDEDGCWSGCTVDDGGTPTFVYTGVSDRDQLPCIATGDDELREWTKTDGNPVITSPPETLDICGTDEWDAHFRDHNVWRDDDTWYQIIGAGIEDVGGTALLYESSNLIDWEYHGPILTGDWPGAGPIWECPELLDFGEKSLLHVSNYNEVIYFVGEYSDGSFDVDKKGTLDPGNFYAPQSMNTDERTIMLGWIKEARSDRDQWDAGWSGLLSLPREVSLESDGDLTIRPVPELERLRSDPYRVDGMTLTPESSNPLDGVESRTCEVNLEFDPGDADEIGLTVFQSPASEPREQTVLRYADGQLVVERTHSVQPTANSDTATHEQAIPVSPQADGTIELRVFLDRSVIEIFANSRRCLTSRVYPASERSDNMELYAFGGEAHVERIDVWKLDGGGMNDSE</sequence>
<evidence type="ECO:0000259" key="5">
    <source>
        <dbReference type="Pfam" id="PF00251"/>
    </source>
</evidence>
<dbReference type="HOGENOM" id="CLU_001528_7_0_2"/>
<comment type="similarity">
    <text evidence="1">Belongs to the glycosyl hydrolase 32 family.</text>
</comment>
<name>S6D839_9EURY</name>
<organism evidence="7 10">
    <name type="scientific">Halorhabdus tiamatea SARL4B</name>
    <dbReference type="NCBI Taxonomy" id="1033806"/>
    <lineage>
        <taxon>Archaea</taxon>
        <taxon>Methanobacteriati</taxon>
        <taxon>Methanobacteriota</taxon>
        <taxon>Stenosarchaea group</taxon>
        <taxon>Halobacteria</taxon>
        <taxon>Halobacteriales</taxon>
        <taxon>Haloarculaceae</taxon>
        <taxon>Halorhabdus</taxon>
    </lineage>
</organism>
<dbReference type="OrthoDB" id="166931at2157"/>
<evidence type="ECO:0000313" key="10">
    <source>
        <dbReference type="Proteomes" id="UP000015381"/>
    </source>
</evidence>
<dbReference type="CDD" id="cd08996">
    <property type="entry name" value="GH32_FFase"/>
    <property type="match status" value="1"/>
</dbReference>
<dbReference type="Proteomes" id="UP000015381">
    <property type="component" value="Chromosome I"/>
</dbReference>
<dbReference type="PATRIC" id="fig|1033806.12.peg.1050"/>
<accession>S6D839</accession>
<evidence type="ECO:0000256" key="2">
    <source>
        <dbReference type="ARBA" id="ARBA00012758"/>
    </source>
</evidence>
<feature type="domain" description="Glycosyl hydrolase family 32 N-terminal" evidence="5">
    <location>
        <begin position="258"/>
        <end position="550"/>
    </location>
</feature>
<feature type="domain" description="Glycosyl hydrolase family 32 C-terminal" evidence="6">
    <location>
        <begin position="553"/>
        <end position="710"/>
    </location>
</feature>
<dbReference type="Pfam" id="PF08244">
    <property type="entry name" value="Glyco_hydro_32C"/>
    <property type="match status" value="1"/>
</dbReference>
<reference evidence="8 9" key="2">
    <citation type="journal article" date="2013" name="PLoS ONE">
        <title>INDIGO - INtegrated Data Warehouse of MIcrobial GenOmes with Examples from the Red Sea Extremophiles.</title>
        <authorList>
            <person name="Alam I."/>
            <person name="Antunes A."/>
            <person name="Kamau A.A."/>
            <person name="Ba Alawi W."/>
            <person name="Kalkatawi M."/>
            <person name="Stingl U."/>
            <person name="Bajic V.B."/>
        </authorList>
    </citation>
    <scope>NUCLEOTIDE SEQUENCE [LARGE SCALE GENOMIC DNA]</scope>
    <source>
        <strain evidence="8 9">SARL4B</strain>
    </source>
</reference>
<dbReference type="SUPFAM" id="SSF52317">
    <property type="entry name" value="Class I glutamine amidotransferase-like"/>
    <property type="match status" value="1"/>
</dbReference>
<dbReference type="GO" id="GO:0004564">
    <property type="term" value="F:beta-fructofuranosidase activity"/>
    <property type="evidence" value="ECO:0007669"/>
    <property type="project" value="UniProtKB-EC"/>
</dbReference>
<dbReference type="STRING" id="1033806.HTIA_1058"/>
<dbReference type="RefSeq" id="WP_020936105.1">
    <property type="nucleotide sequence ID" value="NC_021921.1"/>
</dbReference>
<dbReference type="PANTHER" id="PTHR43101">
    <property type="entry name" value="BETA-FRUCTOSIDASE"/>
    <property type="match status" value="1"/>
</dbReference>
<dbReference type="Proteomes" id="UP000003861">
    <property type="component" value="Unassembled WGS sequence"/>
</dbReference>
<evidence type="ECO:0000259" key="6">
    <source>
        <dbReference type="Pfam" id="PF08244"/>
    </source>
</evidence>
<dbReference type="InterPro" id="IPR001362">
    <property type="entry name" value="Glyco_hydro_32"/>
</dbReference>
<dbReference type="InterPro" id="IPR013148">
    <property type="entry name" value="Glyco_hydro_32_N"/>
</dbReference>
<dbReference type="KEGG" id="hti:HTIA_1058"/>
<dbReference type="InterPro" id="IPR013189">
    <property type="entry name" value="Glyco_hydro_32_C"/>
</dbReference>
<dbReference type="InterPro" id="IPR051214">
    <property type="entry name" value="GH32_Enzymes"/>
</dbReference>
<reference evidence="8 9" key="1">
    <citation type="journal article" date="2011" name="J. Bacteriol.">
        <title>Genome sequence of Halorhabdus tiamatea, the first archaeon isolated from a deep-sea anoxic brine lake.</title>
        <authorList>
            <person name="Antunes A."/>
            <person name="Alam I."/>
            <person name="Bajic V.B."/>
            <person name="Stingl U."/>
        </authorList>
    </citation>
    <scope>NUCLEOTIDE SEQUENCE [LARGE SCALE GENOMIC DNA]</scope>
    <source>
        <strain evidence="8 9">SARL4B</strain>
    </source>
</reference>
<dbReference type="EC" id="3.2.1.26" evidence="2"/>
<dbReference type="Gene3D" id="3.40.50.880">
    <property type="match status" value="1"/>
</dbReference>
<proteinExistence type="inferred from homology"/>
<dbReference type="GO" id="GO:0005975">
    <property type="term" value="P:carbohydrate metabolic process"/>
    <property type="evidence" value="ECO:0007669"/>
    <property type="project" value="InterPro"/>
</dbReference>